<comment type="function">
    <text evidence="8">Converts the free carboxyl group of a malonyl-thioester to its methyl ester by transfer of a methyl group from S-adenosyl-L-methionine (SAM). It allows to synthesize pimeloyl-ACP via the fatty acid synthetic pathway.</text>
</comment>
<dbReference type="KEGG" id="vta:A1085"/>
<keyword evidence="7 8" id="KW-0093">Biotin biosynthesis</keyword>
<evidence type="ECO:0000313" key="10">
    <source>
        <dbReference type="EMBL" id="SON49064.1"/>
    </source>
</evidence>
<dbReference type="NCBIfam" id="TIGR02072">
    <property type="entry name" value="BioC"/>
    <property type="match status" value="1"/>
</dbReference>
<evidence type="ECO:0000256" key="3">
    <source>
        <dbReference type="ARBA" id="ARBA00012327"/>
    </source>
</evidence>
<protein>
    <recommendedName>
        <fullName evidence="3 8">Malonyl-[acyl-carrier protein] O-methyltransferase</fullName>
        <shortName evidence="8">Malonyl-ACP O-methyltransferase</shortName>
        <ecNumber evidence="3 8">2.1.1.197</ecNumber>
    </recommendedName>
    <alternativeName>
        <fullName evidence="8">Biotin synthesis protein BioC</fullName>
    </alternativeName>
</protein>
<dbReference type="OrthoDB" id="9760689at2"/>
<comment type="similarity">
    <text evidence="8">Belongs to the methyltransferase superfamily.</text>
</comment>
<evidence type="ECO:0000256" key="5">
    <source>
        <dbReference type="ARBA" id="ARBA00022679"/>
    </source>
</evidence>
<dbReference type="AlphaFoldDB" id="A0A2N8ZAW3"/>
<keyword evidence="4 8" id="KW-0489">Methyltransferase</keyword>
<keyword evidence="6 8" id="KW-0949">S-adenosyl-L-methionine</keyword>
<name>A0A2N8ZAW3_9VIBR</name>
<dbReference type="GO" id="GO:0032259">
    <property type="term" value="P:methylation"/>
    <property type="evidence" value="ECO:0007669"/>
    <property type="project" value="UniProtKB-KW"/>
</dbReference>
<dbReference type="GO" id="GO:0008757">
    <property type="term" value="F:S-adenosylmethionine-dependent methyltransferase activity"/>
    <property type="evidence" value="ECO:0007669"/>
    <property type="project" value="InterPro"/>
</dbReference>
<comment type="catalytic activity">
    <reaction evidence="1 8">
        <text>malonyl-[ACP] + S-adenosyl-L-methionine = malonyl-[ACP] methyl ester + S-adenosyl-L-homocysteine</text>
        <dbReference type="Rhea" id="RHEA:17105"/>
        <dbReference type="Rhea" id="RHEA-COMP:9623"/>
        <dbReference type="Rhea" id="RHEA-COMP:9954"/>
        <dbReference type="ChEBI" id="CHEBI:57856"/>
        <dbReference type="ChEBI" id="CHEBI:59789"/>
        <dbReference type="ChEBI" id="CHEBI:78449"/>
        <dbReference type="ChEBI" id="CHEBI:78845"/>
        <dbReference type="EC" id="2.1.1.197"/>
    </reaction>
</comment>
<dbReference type="CDD" id="cd02440">
    <property type="entry name" value="AdoMet_MTases"/>
    <property type="match status" value="1"/>
</dbReference>
<proteinExistence type="inferred from homology"/>
<dbReference type="EC" id="2.1.1.197" evidence="3 8"/>
<reference evidence="10 11" key="1">
    <citation type="submission" date="2017-10" db="EMBL/GenBank/DDBJ databases">
        <authorList>
            <person name="Banno H."/>
            <person name="Chua N.-H."/>
        </authorList>
    </citation>
    <scope>NUCLEOTIDE SEQUENCE [LARGE SCALE GENOMIC DNA]</scope>
    <source>
        <strain evidence="10">Vibrio tapetis CECT4600</strain>
    </source>
</reference>
<evidence type="ECO:0000256" key="8">
    <source>
        <dbReference type="HAMAP-Rule" id="MF_00835"/>
    </source>
</evidence>
<dbReference type="InterPro" id="IPR011814">
    <property type="entry name" value="BioC"/>
</dbReference>
<evidence type="ECO:0000259" key="9">
    <source>
        <dbReference type="Pfam" id="PF08241"/>
    </source>
</evidence>
<evidence type="ECO:0000256" key="4">
    <source>
        <dbReference type="ARBA" id="ARBA00022603"/>
    </source>
</evidence>
<dbReference type="InterPro" id="IPR029063">
    <property type="entry name" value="SAM-dependent_MTases_sf"/>
</dbReference>
<evidence type="ECO:0000256" key="6">
    <source>
        <dbReference type="ARBA" id="ARBA00022691"/>
    </source>
</evidence>
<dbReference type="InterPro" id="IPR050602">
    <property type="entry name" value="Malonyl-ACP_OMT"/>
</dbReference>
<dbReference type="PANTHER" id="PTHR13090">
    <property type="entry name" value="ARGININE-HYDROXYLASE NDUFAF5, MITOCHONDRIAL"/>
    <property type="match status" value="1"/>
</dbReference>
<organism evidence="10 11">
    <name type="scientific">Vibrio tapetis subsp. tapetis</name>
    <dbReference type="NCBI Taxonomy" id="1671868"/>
    <lineage>
        <taxon>Bacteria</taxon>
        <taxon>Pseudomonadati</taxon>
        <taxon>Pseudomonadota</taxon>
        <taxon>Gammaproteobacteria</taxon>
        <taxon>Vibrionales</taxon>
        <taxon>Vibrionaceae</taxon>
        <taxon>Vibrio</taxon>
    </lineage>
</organism>
<accession>A0A2N8ZAW3</accession>
<dbReference type="RefSeq" id="WP_102521794.1">
    <property type="nucleotide sequence ID" value="NZ_LT960611.1"/>
</dbReference>
<feature type="domain" description="Methyltransferase type 11" evidence="9">
    <location>
        <begin position="57"/>
        <end position="150"/>
    </location>
</feature>
<dbReference type="HAMAP" id="MF_00835">
    <property type="entry name" value="BioC"/>
    <property type="match status" value="1"/>
</dbReference>
<dbReference type="SUPFAM" id="SSF53335">
    <property type="entry name" value="S-adenosyl-L-methionine-dependent methyltransferases"/>
    <property type="match status" value="1"/>
</dbReference>
<comment type="pathway">
    <text evidence="2 8">Cofactor biosynthesis; biotin biosynthesis.</text>
</comment>
<evidence type="ECO:0000256" key="2">
    <source>
        <dbReference type="ARBA" id="ARBA00004746"/>
    </source>
</evidence>
<dbReference type="InterPro" id="IPR013216">
    <property type="entry name" value="Methyltransf_11"/>
</dbReference>
<dbReference type="GO" id="GO:0009102">
    <property type="term" value="P:biotin biosynthetic process"/>
    <property type="evidence" value="ECO:0007669"/>
    <property type="project" value="UniProtKB-UniRule"/>
</dbReference>
<dbReference type="GO" id="GO:0010340">
    <property type="term" value="F:carboxyl-O-methyltransferase activity"/>
    <property type="evidence" value="ECO:0007669"/>
    <property type="project" value="UniProtKB-UniRule"/>
</dbReference>
<dbReference type="UniPathway" id="UPA00078"/>
<dbReference type="GO" id="GO:0102130">
    <property type="term" value="F:malonyl-CoA methyltransferase activity"/>
    <property type="evidence" value="ECO:0007669"/>
    <property type="project" value="UniProtKB-EC"/>
</dbReference>
<gene>
    <name evidence="8 10" type="primary">bioC</name>
    <name evidence="10" type="ORF">VTAP4600_A1085</name>
</gene>
<dbReference type="Proteomes" id="UP000235828">
    <property type="component" value="Chromosome A"/>
</dbReference>
<sequence length="267" mass="30061">MLAQQDNAFKNTQRKQAIIEAFGRAASKYDQHAEFQRKVGHRLLDKLPQDLSNYRVLDVGCGTGYFSHQLALRGAKVIAVDISGQMLEQCRKRCVGMDVITVEADAEHLPFDTQEFDVVFSSLALQWCEDLSVPLAEMKRVAKLNATIVFSSLLDGSLNELKKAWSKIDSHQHVNEFLHEKQVKLALAQSENVIHDLESTPVTVWYQSSFELMKDLKGIGATHVTARTNGLTTRHSIRGVEEEYQKFRNHLGLLPATYQVCFGVITS</sequence>
<dbReference type="PANTHER" id="PTHR13090:SF1">
    <property type="entry name" value="ARGININE-HYDROXYLASE NDUFAF5, MITOCHONDRIAL"/>
    <property type="match status" value="1"/>
</dbReference>
<dbReference type="Gene3D" id="3.40.50.150">
    <property type="entry name" value="Vaccinia Virus protein VP39"/>
    <property type="match status" value="1"/>
</dbReference>
<evidence type="ECO:0000256" key="7">
    <source>
        <dbReference type="ARBA" id="ARBA00022756"/>
    </source>
</evidence>
<dbReference type="Pfam" id="PF08241">
    <property type="entry name" value="Methyltransf_11"/>
    <property type="match status" value="1"/>
</dbReference>
<keyword evidence="11" id="KW-1185">Reference proteome</keyword>
<keyword evidence="5 8" id="KW-0808">Transferase</keyword>
<evidence type="ECO:0000313" key="11">
    <source>
        <dbReference type="Proteomes" id="UP000235828"/>
    </source>
</evidence>
<dbReference type="EMBL" id="LT960611">
    <property type="protein sequence ID" value="SON49064.1"/>
    <property type="molecule type" value="Genomic_DNA"/>
</dbReference>
<evidence type="ECO:0000256" key="1">
    <source>
        <dbReference type="ARBA" id="ARBA00000852"/>
    </source>
</evidence>